<name>A0ABM7TAU7_9CLOT</name>
<gene>
    <name evidence="1" type="ORF">psyc5s11_45260</name>
</gene>
<proteinExistence type="predicted"/>
<reference evidence="2" key="1">
    <citation type="submission" date="2021-07" db="EMBL/GenBank/DDBJ databases">
        <title>Complete genome sequencing of a Clostridium isolate.</title>
        <authorList>
            <person name="Ueki A."/>
            <person name="Tonouchi A."/>
        </authorList>
    </citation>
    <scope>NUCLEOTIDE SEQUENCE [LARGE SCALE GENOMIC DNA]</scope>
    <source>
        <strain evidence="2">C5S11</strain>
    </source>
</reference>
<accession>A0ABM7TAU7</accession>
<evidence type="ECO:0000313" key="1">
    <source>
        <dbReference type="EMBL" id="BCZ48459.1"/>
    </source>
</evidence>
<dbReference type="EMBL" id="AP024849">
    <property type="protein sequence ID" value="BCZ48459.1"/>
    <property type="molecule type" value="Genomic_DNA"/>
</dbReference>
<organism evidence="1 2">
    <name type="scientific">Clostridium gelidum</name>
    <dbReference type="NCBI Taxonomy" id="704125"/>
    <lineage>
        <taxon>Bacteria</taxon>
        <taxon>Bacillati</taxon>
        <taxon>Bacillota</taxon>
        <taxon>Clostridia</taxon>
        <taxon>Eubacteriales</taxon>
        <taxon>Clostridiaceae</taxon>
        <taxon>Clostridium</taxon>
    </lineage>
</organism>
<evidence type="ECO:0000313" key="2">
    <source>
        <dbReference type="Proteomes" id="UP000824633"/>
    </source>
</evidence>
<sequence>MKGDELKVTIIGLEDEKGFSELIAELKVAAVMKMCPPELRMQVLDNALKKLTANQ</sequence>
<protein>
    <submittedName>
        <fullName evidence="1">Uncharacterized protein</fullName>
    </submittedName>
</protein>
<dbReference type="Proteomes" id="UP000824633">
    <property type="component" value="Chromosome"/>
</dbReference>
<keyword evidence="2" id="KW-1185">Reference proteome</keyword>